<feature type="chain" id="PRO_5044071956" evidence="1">
    <location>
        <begin position="18"/>
        <end position="118"/>
    </location>
</feature>
<proteinExistence type="predicted"/>
<dbReference type="OrthoDB" id="7340239at2"/>
<name>A0A2Y9C771_9RHOB</name>
<evidence type="ECO:0000313" key="3">
    <source>
        <dbReference type="EMBL" id="PWJ20477.1"/>
    </source>
</evidence>
<accession>A0A2Y9C771</accession>
<reference evidence="3 5" key="3">
    <citation type="submission" date="2018-03" db="EMBL/GenBank/DDBJ databases">
        <title>Genomic Encyclopedia of Archaeal and Bacterial Type Strains, Phase II (KMG-II): from individual species to whole genera.</title>
        <authorList>
            <person name="Goeker M."/>
        </authorList>
    </citation>
    <scope>NUCLEOTIDE SEQUENCE [LARGE SCALE GENOMIC DNA]</scope>
    <source>
        <strain evidence="3 5">DSM 25227</strain>
    </source>
</reference>
<evidence type="ECO:0000259" key="2">
    <source>
        <dbReference type="Pfam" id="PF07007"/>
    </source>
</evidence>
<dbReference type="PANTHER" id="PTHR39176">
    <property type="entry name" value="PERIPLASMIC PROTEIN-RELATED"/>
    <property type="match status" value="1"/>
</dbReference>
<evidence type="ECO:0000313" key="5">
    <source>
        <dbReference type="Proteomes" id="UP000245839"/>
    </source>
</evidence>
<organism evidence="4 6">
    <name type="scientific">Jannaschia seohaensis</name>
    <dbReference type="NCBI Taxonomy" id="475081"/>
    <lineage>
        <taxon>Bacteria</taxon>
        <taxon>Pseudomonadati</taxon>
        <taxon>Pseudomonadota</taxon>
        <taxon>Alphaproteobacteria</taxon>
        <taxon>Rhodobacterales</taxon>
        <taxon>Roseobacteraceae</taxon>
        <taxon>Jannaschia</taxon>
    </lineage>
</organism>
<sequence length="118" mass="13262">MRSLFAAAVLAAAPATAQTSIECSNLMTQTELNFCARDGWAVSDAELNRLWKEVKPAADRRGQGQSLLNEQRAWLRLRDRTCEGERDQYAGGSIAAMIYWQCMDRLTIARNAELRAMH</sequence>
<dbReference type="PANTHER" id="PTHR39176:SF1">
    <property type="entry name" value="PERIPLASMIC PROTEIN"/>
    <property type="match status" value="1"/>
</dbReference>
<keyword evidence="5" id="KW-1185">Reference proteome</keyword>
<feature type="signal peptide" evidence="1">
    <location>
        <begin position="1"/>
        <end position="17"/>
    </location>
</feature>
<dbReference type="Gene3D" id="1.20.1270.180">
    <property type="match status" value="1"/>
</dbReference>
<evidence type="ECO:0000256" key="1">
    <source>
        <dbReference type="SAM" id="SignalP"/>
    </source>
</evidence>
<evidence type="ECO:0000313" key="4">
    <source>
        <dbReference type="EMBL" id="SSA44573.1"/>
    </source>
</evidence>
<dbReference type="Proteomes" id="UP000245839">
    <property type="component" value="Unassembled WGS sequence"/>
</dbReference>
<reference evidence="4" key="2">
    <citation type="submission" date="2016-10" db="EMBL/GenBank/DDBJ databases">
        <authorList>
            <person name="Cai Z."/>
        </authorList>
    </citation>
    <scope>NUCLEOTIDE SEQUENCE [LARGE SCALE GENOMIC DNA]</scope>
    <source>
        <strain evidence="4">DSM 25227</strain>
    </source>
</reference>
<evidence type="ECO:0000313" key="6">
    <source>
        <dbReference type="Proteomes" id="UP000251571"/>
    </source>
</evidence>
<dbReference type="Pfam" id="PF07007">
    <property type="entry name" value="LprI"/>
    <property type="match status" value="1"/>
</dbReference>
<dbReference type="Proteomes" id="UP000251571">
    <property type="component" value="Unassembled WGS sequence"/>
</dbReference>
<reference evidence="6" key="1">
    <citation type="submission" date="2016-10" db="EMBL/GenBank/DDBJ databases">
        <authorList>
            <person name="Varghese N."/>
            <person name="Submissions S."/>
        </authorList>
    </citation>
    <scope>NUCLEOTIDE SEQUENCE [LARGE SCALE GENOMIC DNA]</scope>
    <source>
        <strain evidence="6">DSM 25227</strain>
    </source>
</reference>
<dbReference type="InterPro" id="IPR009739">
    <property type="entry name" value="LprI-like_N"/>
</dbReference>
<keyword evidence="1" id="KW-0732">Signal</keyword>
<dbReference type="AlphaFoldDB" id="A0A2Y9C771"/>
<dbReference type="EMBL" id="UETC01000003">
    <property type="protein sequence ID" value="SSA44573.1"/>
    <property type="molecule type" value="Genomic_DNA"/>
</dbReference>
<dbReference type="EMBL" id="QGDJ01000003">
    <property type="protein sequence ID" value="PWJ20477.1"/>
    <property type="molecule type" value="Genomic_DNA"/>
</dbReference>
<dbReference type="RefSeq" id="WP_109564059.1">
    <property type="nucleotide sequence ID" value="NZ_QGDJ01000003.1"/>
</dbReference>
<gene>
    <name evidence="3" type="ORF">BCF38_103295</name>
    <name evidence="4" type="ORF">SAMN05421539_103295</name>
</gene>
<protein>
    <submittedName>
        <fullName evidence="4">Uncharacterized conserved protein YecT, DUF1311 family</fullName>
    </submittedName>
    <submittedName>
        <fullName evidence="3">Uncharacterized protein YecT (DUF1311 family)</fullName>
    </submittedName>
</protein>
<feature type="domain" description="Lysozyme inhibitor LprI-like N-terminal" evidence="2">
    <location>
        <begin position="25"/>
        <end position="114"/>
    </location>
</feature>